<proteinExistence type="predicted"/>
<accession>V8GAF4</accession>
<dbReference type="Proteomes" id="UP000018766">
    <property type="component" value="Unassembled WGS sequence"/>
</dbReference>
<evidence type="ECO:0000313" key="2">
    <source>
        <dbReference type="Proteomes" id="UP000018766"/>
    </source>
</evidence>
<organism evidence="1 2">
    <name type="scientific">Pelistega indica</name>
    <dbReference type="NCBI Taxonomy" id="1414851"/>
    <lineage>
        <taxon>Bacteria</taxon>
        <taxon>Pseudomonadati</taxon>
        <taxon>Pseudomonadota</taxon>
        <taxon>Betaproteobacteria</taxon>
        <taxon>Burkholderiales</taxon>
        <taxon>Alcaligenaceae</taxon>
        <taxon>Pelistega</taxon>
    </lineage>
</organism>
<sequence length="176" mass="19372">MSEFDLPIDATSPSSMFQMPEPLYLPIPQETIYEVAFSMAMAEHVSEDDLEGFLLQFDITPIQFANLSSSPIYARALAEAKAFIKENGANRGFKVRARYYVERLVDDMYKMARDKGTDPSLRLKMFETLAKYADVDPSADKKGKEGASGTVINISVGQGIRGISDMPTVVIDNGGA</sequence>
<comment type="caution">
    <text evidence="1">The sequence shown here is derived from an EMBL/GenBank/DDBJ whole genome shotgun (WGS) entry which is preliminary data.</text>
</comment>
<gene>
    <name evidence="1" type="ORF">V757_00350</name>
</gene>
<dbReference type="AlphaFoldDB" id="V8GAF4"/>
<protein>
    <submittedName>
        <fullName evidence="1">Uncharacterized protein</fullName>
    </submittedName>
</protein>
<dbReference type="EMBL" id="AYSV01000002">
    <property type="protein sequence ID" value="ETD73091.1"/>
    <property type="molecule type" value="Genomic_DNA"/>
</dbReference>
<name>V8GAF4_9BURK</name>
<evidence type="ECO:0000313" key="1">
    <source>
        <dbReference type="EMBL" id="ETD73091.1"/>
    </source>
</evidence>
<keyword evidence="2" id="KW-1185">Reference proteome</keyword>
<reference evidence="1 2" key="1">
    <citation type="submission" date="2013-11" db="EMBL/GenBank/DDBJ databases">
        <title>Genomic analysis of Pelistega sp. HM-7.</title>
        <authorList>
            <person name="Kumbhare S.V."/>
            <person name="Shetty S.A."/>
            <person name="Sharma O."/>
            <person name="Dhotre D.P."/>
        </authorList>
    </citation>
    <scope>NUCLEOTIDE SEQUENCE [LARGE SCALE GENOMIC DNA]</scope>
    <source>
        <strain evidence="1 2">HM-7</strain>
    </source>
</reference>